<proteinExistence type="predicted"/>
<dbReference type="SUPFAM" id="SSF53474">
    <property type="entry name" value="alpha/beta-Hydrolases"/>
    <property type="match status" value="1"/>
</dbReference>
<evidence type="ECO:0000313" key="2">
    <source>
        <dbReference type="EMBL" id="RHZ58615.1"/>
    </source>
</evidence>
<name>A0A397H6B1_9GLOM</name>
<dbReference type="PRINTS" id="PR00111">
    <property type="entry name" value="ABHYDROLASE"/>
</dbReference>
<dbReference type="Gene3D" id="3.40.50.1820">
    <property type="entry name" value="alpha/beta hydrolase"/>
    <property type="match status" value="1"/>
</dbReference>
<dbReference type="Pfam" id="PF12146">
    <property type="entry name" value="Hydrolase_4"/>
    <property type="match status" value="1"/>
</dbReference>
<accession>A0A397H6B1</accession>
<dbReference type="InterPro" id="IPR022742">
    <property type="entry name" value="Hydrolase_4"/>
</dbReference>
<gene>
    <name evidence="2" type="ORF">Glove_372g43</name>
</gene>
<reference evidence="2 3" key="1">
    <citation type="submission" date="2018-08" db="EMBL/GenBank/DDBJ databases">
        <title>Genome and evolution of the arbuscular mycorrhizal fungus Diversispora epigaea (formerly Glomus versiforme) and its bacterial endosymbionts.</title>
        <authorList>
            <person name="Sun X."/>
            <person name="Fei Z."/>
            <person name="Harrison M."/>
        </authorList>
    </citation>
    <scope>NUCLEOTIDE SEQUENCE [LARGE SCALE GENOMIC DNA]</scope>
    <source>
        <strain evidence="2 3">IT104</strain>
    </source>
</reference>
<dbReference type="OrthoDB" id="10249433at2759"/>
<dbReference type="InterPro" id="IPR000073">
    <property type="entry name" value="AB_hydrolase_1"/>
</dbReference>
<keyword evidence="3" id="KW-1185">Reference proteome</keyword>
<sequence>MTNGNVQEQEAITGGEVIEQWITTKDGVPMYTRTWKAISSRPIATVVFIHGISEHINRYNYVFSKFSNKNIEVFAFDQRGFGQTAVRNNNPGDTDGWDVALNDINDAIIAQRKPGIPQFLMGHSMGGSLGLHYASYGPEKDNLAGFVITSPFITPVSVLSKVANFLNMIIPNYRVSLPLYPEDMTHDPEIQKKLREDPLMFKIVSINTIATMTLEGKALLESKYVSITSPIYICHGSDDPVIYYESSKELYEKIPSQDKTYRLWPGLYHELHNEFEKDQVIDDYLQWILAHVKE</sequence>
<comment type="caution">
    <text evidence="2">The sequence shown here is derived from an EMBL/GenBank/DDBJ whole genome shotgun (WGS) entry which is preliminary data.</text>
</comment>
<dbReference type="Proteomes" id="UP000266861">
    <property type="component" value="Unassembled WGS sequence"/>
</dbReference>
<dbReference type="EMBL" id="PQFF01000335">
    <property type="protein sequence ID" value="RHZ58615.1"/>
    <property type="molecule type" value="Genomic_DNA"/>
</dbReference>
<protein>
    <recommendedName>
        <fullName evidence="1">Serine aminopeptidase S33 domain-containing protein</fullName>
    </recommendedName>
</protein>
<evidence type="ECO:0000313" key="3">
    <source>
        <dbReference type="Proteomes" id="UP000266861"/>
    </source>
</evidence>
<feature type="domain" description="Serine aminopeptidase S33" evidence="1">
    <location>
        <begin position="41"/>
        <end position="274"/>
    </location>
</feature>
<dbReference type="STRING" id="1348612.A0A397H6B1"/>
<dbReference type="InterPro" id="IPR029058">
    <property type="entry name" value="AB_hydrolase_fold"/>
</dbReference>
<dbReference type="AlphaFoldDB" id="A0A397H6B1"/>
<dbReference type="InterPro" id="IPR051044">
    <property type="entry name" value="MAG_DAG_Lipase"/>
</dbReference>
<evidence type="ECO:0000259" key="1">
    <source>
        <dbReference type="Pfam" id="PF12146"/>
    </source>
</evidence>
<dbReference type="PANTHER" id="PTHR11614">
    <property type="entry name" value="PHOSPHOLIPASE-RELATED"/>
    <property type="match status" value="1"/>
</dbReference>
<organism evidence="2 3">
    <name type="scientific">Diversispora epigaea</name>
    <dbReference type="NCBI Taxonomy" id="1348612"/>
    <lineage>
        <taxon>Eukaryota</taxon>
        <taxon>Fungi</taxon>
        <taxon>Fungi incertae sedis</taxon>
        <taxon>Mucoromycota</taxon>
        <taxon>Glomeromycotina</taxon>
        <taxon>Glomeromycetes</taxon>
        <taxon>Diversisporales</taxon>
        <taxon>Diversisporaceae</taxon>
        <taxon>Diversispora</taxon>
    </lineage>
</organism>